<proteinExistence type="predicted"/>
<dbReference type="Proteomes" id="UP001151699">
    <property type="component" value="Unassembled WGS sequence"/>
</dbReference>
<keyword evidence="2" id="KW-1185">Reference proteome</keyword>
<reference evidence="1" key="1">
    <citation type="submission" date="2022-07" db="EMBL/GenBank/DDBJ databases">
        <authorList>
            <person name="Trinca V."/>
            <person name="Uliana J.V.C."/>
            <person name="Torres T.T."/>
            <person name="Ward R.J."/>
            <person name="Monesi N."/>
        </authorList>
    </citation>
    <scope>NUCLEOTIDE SEQUENCE</scope>
    <source>
        <strain evidence="1">HSMRA1968</strain>
        <tissue evidence="1">Whole embryos</tissue>
    </source>
</reference>
<dbReference type="AlphaFoldDB" id="A0A9Q0RTQ4"/>
<dbReference type="EMBL" id="WJQU01002060">
    <property type="protein sequence ID" value="KAJ6633362.1"/>
    <property type="molecule type" value="Genomic_DNA"/>
</dbReference>
<comment type="caution">
    <text evidence="1">The sequence shown here is derived from an EMBL/GenBank/DDBJ whole genome shotgun (WGS) entry which is preliminary data.</text>
</comment>
<evidence type="ECO:0000313" key="1">
    <source>
        <dbReference type="EMBL" id="KAJ6633362.1"/>
    </source>
</evidence>
<feature type="non-terminal residue" evidence="1">
    <location>
        <position position="84"/>
    </location>
</feature>
<name>A0A9Q0RTQ4_9DIPT</name>
<organism evidence="1 2">
    <name type="scientific">Pseudolycoriella hygida</name>
    <dbReference type="NCBI Taxonomy" id="35572"/>
    <lineage>
        <taxon>Eukaryota</taxon>
        <taxon>Metazoa</taxon>
        <taxon>Ecdysozoa</taxon>
        <taxon>Arthropoda</taxon>
        <taxon>Hexapoda</taxon>
        <taxon>Insecta</taxon>
        <taxon>Pterygota</taxon>
        <taxon>Neoptera</taxon>
        <taxon>Endopterygota</taxon>
        <taxon>Diptera</taxon>
        <taxon>Nematocera</taxon>
        <taxon>Sciaroidea</taxon>
        <taxon>Sciaridae</taxon>
        <taxon>Pseudolycoriella</taxon>
    </lineage>
</organism>
<protein>
    <submittedName>
        <fullName evidence="1">Uncharacterized protein</fullName>
    </submittedName>
</protein>
<evidence type="ECO:0000313" key="2">
    <source>
        <dbReference type="Proteomes" id="UP001151699"/>
    </source>
</evidence>
<accession>A0A9Q0RTQ4</accession>
<gene>
    <name evidence="1" type="ORF">Bhyg_15943</name>
</gene>
<sequence length="84" mass="9881">SLHLLWYHDVGFLERLEVQVALDSQTHTLYSCMRIGTDRLTNSDGLLFRRDNDVVEQLFSWVYHSQRKKDHFSADGHSTNVWST</sequence>
<feature type="non-terminal residue" evidence="1">
    <location>
        <position position="1"/>
    </location>
</feature>